<evidence type="ECO:0000256" key="4">
    <source>
        <dbReference type="SAM" id="Phobius"/>
    </source>
</evidence>
<dbReference type="AlphaFoldDB" id="A0A409YBI4"/>
<dbReference type="SUPFAM" id="SSF103473">
    <property type="entry name" value="MFS general substrate transporter"/>
    <property type="match status" value="1"/>
</dbReference>
<keyword evidence="4" id="KW-1133">Transmembrane helix</keyword>
<dbReference type="GO" id="GO:0016020">
    <property type="term" value="C:membrane"/>
    <property type="evidence" value="ECO:0007669"/>
    <property type="project" value="UniProtKB-SubCell"/>
</dbReference>
<feature type="domain" description="Major facilitator superfamily (MFS) profile" evidence="5">
    <location>
        <begin position="93"/>
        <end position="486"/>
    </location>
</feature>
<dbReference type="EMBL" id="NHYE01001011">
    <property type="protein sequence ID" value="PPR00349.1"/>
    <property type="molecule type" value="Genomic_DNA"/>
</dbReference>
<organism evidence="6 7">
    <name type="scientific">Gymnopilus dilepis</name>
    <dbReference type="NCBI Taxonomy" id="231916"/>
    <lineage>
        <taxon>Eukaryota</taxon>
        <taxon>Fungi</taxon>
        <taxon>Dikarya</taxon>
        <taxon>Basidiomycota</taxon>
        <taxon>Agaricomycotina</taxon>
        <taxon>Agaricomycetes</taxon>
        <taxon>Agaricomycetidae</taxon>
        <taxon>Agaricales</taxon>
        <taxon>Agaricineae</taxon>
        <taxon>Hymenogastraceae</taxon>
        <taxon>Gymnopilus</taxon>
    </lineage>
</organism>
<dbReference type="Pfam" id="PF07690">
    <property type="entry name" value="MFS_1"/>
    <property type="match status" value="1"/>
</dbReference>
<comment type="similarity">
    <text evidence="2">Belongs to the major facilitator superfamily. Monocarboxylate porter (TC 2.A.1.13) family.</text>
</comment>
<accession>A0A409YBI4</accession>
<evidence type="ECO:0000256" key="3">
    <source>
        <dbReference type="SAM" id="MobiDB-lite"/>
    </source>
</evidence>
<dbReference type="PANTHER" id="PTHR11360">
    <property type="entry name" value="MONOCARBOXYLATE TRANSPORTER"/>
    <property type="match status" value="1"/>
</dbReference>
<dbReference type="Proteomes" id="UP000284706">
    <property type="component" value="Unassembled WGS sequence"/>
</dbReference>
<proteinExistence type="inferred from homology"/>
<reference evidence="6 7" key="1">
    <citation type="journal article" date="2018" name="Evol. Lett.">
        <title>Horizontal gene cluster transfer increased hallucinogenic mushroom diversity.</title>
        <authorList>
            <person name="Reynolds H.T."/>
            <person name="Vijayakumar V."/>
            <person name="Gluck-Thaler E."/>
            <person name="Korotkin H.B."/>
            <person name="Matheny P.B."/>
            <person name="Slot J.C."/>
        </authorList>
    </citation>
    <scope>NUCLEOTIDE SEQUENCE [LARGE SCALE GENOMIC DNA]</scope>
    <source>
        <strain evidence="6 7">SRW20</strain>
    </source>
</reference>
<evidence type="ECO:0000256" key="1">
    <source>
        <dbReference type="ARBA" id="ARBA00004141"/>
    </source>
</evidence>
<dbReference type="OrthoDB" id="6509908at2759"/>
<sequence length="486" mass="52190">MAQVEKYEETPPTIYISLEEDASKELPSYPNTPNINRTSLELTPTPSVTPTLLTTPSPSDVRFQNAQLECGDIVSQDPRAHRYSEGGLKANMTVIGAFIGLFCTFGQMNAFGTFQAWYAAHQLSHMPASTISWIGSLQLWIFFFSGAPIGRLFDAYGPTWLMFAGTLCYVAGMIALSFSTKYYHYILSQGILLGLGVGLIFYPTLSSISTHFSKYRATALGIAIAGSGLGGVIYPITFRALFEGVGFGWGVRISGLTSGVGCILTTLMVTSLSSHSNAKHFDLKTITDSRFIFLVIGSCFVALGIFIPFFYVVDYTRHLGIPDHIAFYLLAVMNAGGVLGRIAPAYVSDTIGRFNLLTPAAFLSGLSCVTLWLFLASNTGGQELALAGIVVFSVVFGFFSGAFISLVNPCVAQISDIGIIGTRIGVLYSVISFPSLFGGPAAGALLIREHGSYTAMIAFSGTTLMFGSVFLLAAKLRINESILARV</sequence>
<dbReference type="GO" id="GO:0022857">
    <property type="term" value="F:transmembrane transporter activity"/>
    <property type="evidence" value="ECO:0007669"/>
    <property type="project" value="InterPro"/>
</dbReference>
<gene>
    <name evidence="6" type="ORF">CVT26_009719</name>
</gene>
<dbReference type="PANTHER" id="PTHR11360:SF177">
    <property type="entry name" value="RIBOFLAVIN TRANSPORTER MCH5"/>
    <property type="match status" value="1"/>
</dbReference>
<comment type="subcellular location">
    <subcellularLocation>
        <location evidence="1">Membrane</location>
        <topology evidence="1">Multi-pass membrane protein</topology>
    </subcellularLocation>
</comment>
<feature type="transmembrane region" description="Helical" evidence="4">
    <location>
        <begin position="424"/>
        <end position="447"/>
    </location>
</feature>
<name>A0A409YBI4_9AGAR</name>
<feature type="transmembrane region" description="Helical" evidence="4">
    <location>
        <begin position="92"/>
        <end position="111"/>
    </location>
</feature>
<feature type="transmembrane region" description="Helical" evidence="4">
    <location>
        <begin position="291"/>
        <end position="313"/>
    </location>
</feature>
<evidence type="ECO:0000259" key="5">
    <source>
        <dbReference type="PROSITE" id="PS50850"/>
    </source>
</evidence>
<dbReference type="InParanoid" id="A0A409YBI4"/>
<feature type="transmembrane region" description="Helical" evidence="4">
    <location>
        <begin position="249"/>
        <end position="270"/>
    </location>
</feature>
<feature type="transmembrane region" description="Helical" evidence="4">
    <location>
        <begin position="160"/>
        <end position="179"/>
    </location>
</feature>
<keyword evidence="4" id="KW-0472">Membrane</keyword>
<keyword evidence="4" id="KW-0812">Transmembrane</keyword>
<feature type="transmembrane region" description="Helical" evidence="4">
    <location>
        <begin position="217"/>
        <end position="237"/>
    </location>
</feature>
<feature type="transmembrane region" description="Helical" evidence="4">
    <location>
        <begin position="325"/>
        <end position="347"/>
    </location>
</feature>
<evidence type="ECO:0000313" key="6">
    <source>
        <dbReference type="EMBL" id="PPR00349.1"/>
    </source>
</evidence>
<dbReference type="InterPro" id="IPR036259">
    <property type="entry name" value="MFS_trans_sf"/>
</dbReference>
<comment type="caution">
    <text evidence="6">The sequence shown here is derived from an EMBL/GenBank/DDBJ whole genome shotgun (WGS) entry which is preliminary data.</text>
</comment>
<dbReference type="PROSITE" id="PS50850">
    <property type="entry name" value="MFS"/>
    <property type="match status" value="1"/>
</dbReference>
<dbReference type="InterPro" id="IPR020846">
    <property type="entry name" value="MFS_dom"/>
</dbReference>
<evidence type="ECO:0000313" key="7">
    <source>
        <dbReference type="Proteomes" id="UP000284706"/>
    </source>
</evidence>
<feature type="region of interest" description="Disordered" evidence="3">
    <location>
        <begin position="21"/>
        <end position="50"/>
    </location>
</feature>
<evidence type="ECO:0000256" key="2">
    <source>
        <dbReference type="ARBA" id="ARBA00006727"/>
    </source>
</evidence>
<protein>
    <recommendedName>
        <fullName evidence="5">Major facilitator superfamily (MFS) profile domain-containing protein</fullName>
    </recommendedName>
</protein>
<keyword evidence="7" id="KW-1185">Reference proteome</keyword>
<feature type="transmembrane region" description="Helical" evidence="4">
    <location>
        <begin position="354"/>
        <end position="375"/>
    </location>
</feature>
<dbReference type="InterPro" id="IPR050327">
    <property type="entry name" value="Proton-linked_MCT"/>
</dbReference>
<feature type="transmembrane region" description="Helical" evidence="4">
    <location>
        <begin position="131"/>
        <end position="153"/>
    </location>
</feature>
<feature type="transmembrane region" description="Helical" evidence="4">
    <location>
        <begin position="453"/>
        <end position="474"/>
    </location>
</feature>
<dbReference type="Gene3D" id="1.20.1250.20">
    <property type="entry name" value="MFS general substrate transporter like domains"/>
    <property type="match status" value="2"/>
</dbReference>
<feature type="transmembrane region" description="Helical" evidence="4">
    <location>
        <begin position="185"/>
        <end position="205"/>
    </location>
</feature>
<dbReference type="InterPro" id="IPR011701">
    <property type="entry name" value="MFS"/>
</dbReference>
<feature type="transmembrane region" description="Helical" evidence="4">
    <location>
        <begin position="387"/>
        <end position="412"/>
    </location>
</feature>
<feature type="compositionally biased region" description="Low complexity" evidence="3">
    <location>
        <begin position="38"/>
        <end position="50"/>
    </location>
</feature>